<protein>
    <submittedName>
        <fullName evidence="2">Uncharacterized protein</fullName>
    </submittedName>
</protein>
<name>A0A1V4T0L8_9GAMM</name>
<keyword evidence="1" id="KW-1133">Transmembrane helix</keyword>
<dbReference type="Proteomes" id="UP000191418">
    <property type="component" value="Unassembled WGS sequence"/>
</dbReference>
<keyword evidence="3" id="KW-1185">Reference proteome</keyword>
<proteinExistence type="predicted"/>
<evidence type="ECO:0000313" key="2">
    <source>
        <dbReference type="EMBL" id="OPX53759.1"/>
    </source>
</evidence>
<reference evidence="2 3" key="1">
    <citation type="submission" date="2017-01" db="EMBL/GenBank/DDBJ databases">
        <title>Genome Sequencing of a Marine Spirillum, Oceanospirillum multiglobuliferum ATCC 33336, from Japan.</title>
        <authorList>
            <person name="Carney J.G."/>
            <person name="Trachtenberg A.M."/>
            <person name="Rheaume B.A."/>
            <person name="Linnane J.D."/>
            <person name="Pitts N.L."/>
            <person name="Mykles D.L."/>
            <person name="Maclea K.S."/>
        </authorList>
    </citation>
    <scope>NUCLEOTIDE SEQUENCE [LARGE SCALE GENOMIC DNA]</scope>
    <source>
        <strain evidence="2 3">ATCC 33336</strain>
    </source>
</reference>
<feature type="transmembrane region" description="Helical" evidence="1">
    <location>
        <begin position="46"/>
        <end position="66"/>
    </location>
</feature>
<comment type="caution">
    <text evidence="2">The sequence shown here is derived from an EMBL/GenBank/DDBJ whole genome shotgun (WGS) entry which is preliminary data.</text>
</comment>
<dbReference type="AlphaFoldDB" id="A0A1V4T0L8"/>
<accession>A0A1V4T0L8</accession>
<dbReference type="EMBL" id="MTSM01000486">
    <property type="protein sequence ID" value="OPX53759.1"/>
    <property type="molecule type" value="Genomic_DNA"/>
</dbReference>
<gene>
    <name evidence="2" type="ORF">BTE48_17800</name>
</gene>
<evidence type="ECO:0000313" key="3">
    <source>
        <dbReference type="Proteomes" id="UP000191418"/>
    </source>
</evidence>
<organism evidence="2 3">
    <name type="scientific">Oceanospirillum multiglobuliferum</name>
    <dbReference type="NCBI Taxonomy" id="64969"/>
    <lineage>
        <taxon>Bacteria</taxon>
        <taxon>Pseudomonadati</taxon>
        <taxon>Pseudomonadota</taxon>
        <taxon>Gammaproteobacteria</taxon>
        <taxon>Oceanospirillales</taxon>
        <taxon>Oceanospirillaceae</taxon>
        <taxon>Oceanospirillum</taxon>
    </lineage>
</organism>
<keyword evidence="1" id="KW-0812">Transmembrane</keyword>
<feature type="non-terminal residue" evidence="2">
    <location>
        <position position="1"/>
    </location>
</feature>
<evidence type="ECO:0000256" key="1">
    <source>
        <dbReference type="SAM" id="Phobius"/>
    </source>
</evidence>
<sequence length="72" mass="8448">HERGMGWGVWGSERRRPWPVAGRSMSTGDPNRDTILGEGWRYLSGWVFGFFCFFLILIMFYLFCVIRGHECV</sequence>
<keyword evidence="1" id="KW-0472">Membrane</keyword>